<dbReference type="Pfam" id="PF02836">
    <property type="entry name" value="Glyco_hydro_2_C"/>
    <property type="match status" value="1"/>
</dbReference>
<dbReference type="InterPro" id="IPR023232">
    <property type="entry name" value="Glyco_hydro_2_AS"/>
</dbReference>
<dbReference type="PANTHER" id="PTHR46323">
    <property type="entry name" value="BETA-GALACTOSIDASE"/>
    <property type="match status" value="1"/>
</dbReference>
<keyword evidence="5 8" id="KW-0326">Glycosidase</keyword>
<dbReference type="KEGG" id="avt:NCTC3438_00249"/>
<dbReference type="Pfam" id="PF00703">
    <property type="entry name" value="Glyco_hydro_2"/>
    <property type="match status" value="1"/>
</dbReference>
<dbReference type="PRINTS" id="PR00132">
    <property type="entry name" value="GLHYDRLASE2"/>
</dbReference>
<dbReference type="SUPFAM" id="SSF51445">
    <property type="entry name" value="(Trans)glycosidases"/>
    <property type="match status" value="1"/>
</dbReference>
<dbReference type="InterPro" id="IPR004199">
    <property type="entry name" value="B-gal_small/dom_5"/>
</dbReference>
<dbReference type="SUPFAM" id="SSF49303">
    <property type="entry name" value="beta-Galactosidase/glucuronidase domain"/>
    <property type="match status" value="2"/>
</dbReference>
<reference evidence="8 9" key="1">
    <citation type="submission" date="2018-12" db="EMBL/GenBank/DDBJ databases">
        <authorList>
            <consortium name="Pathogen Informatics"/>
        </authorList>
    </citation>
    <scope>NUCLEOTIDE SEQUENCE [LARGE SCALE GENOMIC DNA]</scope>
    <source>
        <strain evidence="8 9">NCTC3438</strain>
    </source>
</reference>
<evidence type="ECO:0000259" key="7">
    <source>
        <dbReference type="SMART" id="SM01038"/>
    </source>
</evidence>
<dbReference type="InterPro" id="IPR014718">
    <property type="entry name" value="GH-type_carb-bd"/>
</dbReference>
<dbReference type="InterPro" id="IPR036156">
    <property type="entry name" value="Beta-gal/glucu_dom_sf"/>
</dbReference>
<feature type="domain" description="Beta galactosidase small chain/" evidence="7">
    <location>
        <begin position="738"/>
        <end position="1006"/>
    </location>
</feature>
<dbReference type="InterPro" id="IPR050347">
    <property type="entry name" value="Bact_Beta-galactosidase"/>
</dbReference>
<dbReference type="RefSeq" id="WP_126370874.1">
    <property type="nucleotide sequence ID" value="NZ_LR134167.1"/>
</dbReference>
<dbReference type="Pfam" id="PF02837">
    <property type="entry name" value="Glyco_hydro_2_N"/>
    <property type="match status" value="1"/>
</dbReference>
<dbReference type="InterPro" id="IPR006103">
    <property type="entry name" value="Glyco_hydro_2_cat"/>
</dbReference>
<comment type="similarity">
    <text evidence="2">Belongs to the glycosyl hydrolase 2 family.</text>
</comment>
<dbReference type="GO" id="GO:0005990">
    <property type="term" value="P:lactose catabolic process"/>
    <property type="evidence" value="ECO:0007669"/>
    <property type="project" value="TreeGrafter"/>
</dbReference>
<proteinExistence type="inferred from homology"/>
<protein>
    <recommendedName>
        <fullName evidence="3">beta-galactosidase</fullName>
        <ecNumber evidence="3">3.2.1.23</ecNumber>
    </recommendedName>
    <alternativeName>
        <fullName evidence="6">Lactase</fullName>
    </alternativeName>
</protein>
<evidence type="ECO:0000256" key="4">
    <source>
        <dbReference type="ARBA" id="ARBA00022801"/>
    </source>
</evidence>
<dbReference type="AlphaFoldDB" id="A0A447SNY4"/>
<dbReference type="InterPro" id="IPR006104">
    <property type="entry name" value="Glyco_hydro_2_N"/>
</dbReference>
<evidence type="ECO:0000256" key="6">
    <source>
        <dbReference type="ARBA" id="ARBA00032230"/>
    </source>
</evidence>
<evidence type="ECO:0000256" key="3">
    <source>
        <dbReference type="ARBA" id="ARBA00012756"/>
    </source>
</evidence>
<dbReference type="InterPro" id="IPR006102">
    <property type="entry name" value="Ig-like_GH2"/>
</dbReference>
<gene>
    <name evidence="8" type="primary">ebgA</name>
    <name evidence="8" type="ORF">NCTC3438_00249</name>
</gene>
<dbReference type="InterPro" id="IPR013783">
    <property type="entry name" value="Ig-like_fold"/>
</dbReference>
<evidence type="ECO:0000256" key="5">
    <source>
        <dbReference type="ARBA" id="ARBA00023295"/>
    </source>
</evidence>
<evidence type="ECO:0000256" key="2">
    <source>
        <dbReference type="ARBA" id="ARBA00007401"/>
    </source>
</evidence>
<dbReference type="GO" id="GO:0004565">
    <property type="term" value="F:beta-galactosidase activity"/>
    <property type="evidence" value="ECO:0007669"/>
    <property type="project" value="UniProtKB-EC"/>
</dbReference>
<dbReference type="InterPro" id="IPR032312">
    <property type="entry name" value="LacZ_4"/>
</dbReference>
<dbReference type="EMBL" id="LR134167">
    <property type="protein sequence ID" value="VEB22061.1"/>
    <property type="molecule type" value="Genomic_DNA"/>
</dbReference>
<dbReference type="Gene3D" id="2.60.40.10">
    <property type="entry name" value="Immunoglobulins"/>
    <property type="match status" value="2"/>
</dbReference>
<dbReference type="InterPro" id="IPR011013">
    <property type="entry name" value="Gal_mutarotase_sf_dom"/>
</dbReference>
<dbReference type="SUPFAM" id="SSF74650">
    <property type="entry name" value="Galactose mutarotase-like"/>
    <property type="match status" value="1"/>
</dbReference>
<dbReference type="InterPro" id="IPR008979">
    <property type="entry name" value="Galactose-bd-like_sf"/>
</dbReference>
<evidence type="ECO:0000313" key="9">
    <source>
        <dbReference type="Proteomes" id="UP000268198"/>
    </source>
</evidence>
<dbReference type="Proteomes" id="UP000268198">
    <property type="component" value="Chromosome"/>
</dbReference>
<keyword evidence="4 8" id="KW-0378">Hydrolase</keyword>
<dbReference type="EC" id="3.2.1.23" evidence="3"/>
<dbReference type="GO" id="GO:0030246">
    <property type="term" value="F:carbohydrate binding"/>
    <property type="evidence" value="ECO:0007669"/>
    <property type="project" value="InterPro"/>
</dbReference>
<dbReference type="Pfam" id="PF02929">
    <property type="entry name" value="Bgal_small_N"/>
    <property type="match status" value="1"/>
</dbReference>
<dbReference type="GO" id="GO:0009341">
    <property type="term" value="C:beta-galactosidase complex"/>
    <property type="evidence" value="ECO:0007669"/>
    <property type="project" value="InterPro"/>
</dbReference>
<sequence length="1008" mass="116847">MFLPNYFQDPKVLHLNTTPHHAYFIPHPNMQSAVQNSREFSPYFIDLNGNWDFHYFKSYWDLPENFLHFNFQQHIPVPSTWQTQGYDQHQYTNVNYPFPFDPPYVPQENPCGLYHRTFNFQPNANKRYLINFEGVDSCLFLYVNQQFIGYSQVSHCTAEFDLTDYLQQGENHLTALVLKWCDGSYLEDQDKFRMSGIFRDVYILEREQNYLQDFFIKTTLSEDLKSAVVNLNIFFRQPENAPTITYHLFDPQGKKLFHTEQNQFCVENIQLWNAETPQCYDLLICYGEEVICQKIGFRQIEVKNGVLLLNQQPIKFKGVNRHDSDPQSGYTISEKQAMADLRLMKQHNFNAIRTAHYPNAPWFAELCDRYGFYLIAEADIESHGTNAVYVPSPEKSILLGVETVSDQAAIRQQVIDNYCYMARSPDFTQAILDRVQANVQRDKNRPSVLIWSLGNESGYGENFELAARWVKAFDPARLVHYENAIFQHSDHQNDTTHLDLHSEMYRSTEDIEAYFATERNTKPYLLCEYLHAMGNSCGDAEDYFQAIEQHAGACGGFVWEWCDHSPYLPQSKKMGYGGDFGDFPNDSNFCADGLVRADRHIQSNLLELKNVQRPLRAKYHNGQIELTNYLDFTHAEDAVSIHYQLLENAVLVQQGQIATPKIPPKHTALLPFTLPPNNGSLWLLNLEYRTKHATPLVEKNHLLGADQLCLFGDKQLSSFYSPRLPEQAHIQHSSREIHITFGNTKYVFDKQKGILSQLLSAQHPIIHRPLDFNIWRAPLDNDSLIKAHWFAAGYHQAYSRAYTMQVEQRQDRVVVQAHCALLAVSQSKILDLNVEYHLFDHAYFEIKIHAKKAPHLPFLPRFGLRFYLAKQQWQARYFAYGNGESYIDKHHATQLGLYQTTPRQNHVDYLKPQENGSHYHCSFVKLTGAEGGLYITAQQPFSFNLSPYSQEELASKKHHYDLQESPYCVLCVDYKMSGIGSNSCGPVLKEAYRLNETQWDCTFKVSLL</sequence>
<dbReference type="Gene3D" id="2.60.120.260">
    <property type="entry name" value="Galactose-binding domain-like"/>
    <property type="match status" value="1"/>
</dbReference>
<evidence type="ECO:0000313" key="8">
    <source>
        <dbReference type="EMBL" id="VEB22061.1"/>
    </source>
</evidence>
<comment type="catalytic activity">
    <reaction evidence="1">
        <text>Hydrolysis of terminal non-reducing beta-D-galactose residues in beta-D-galactosides.</text>
        <dbReference type="EC" id="3.2.1.23"/>
    </reaction>
</comment>
<dbReference type="PANTHER" id="PTHR46323:SF2">
    <property type="entry name" value="BETA-GALACTOSIDASE"/>
    <property type="match status" value="1"/>
</dbReference>
<dbReference type="SUPFAM" id="SSF49785">
    <property type="entry name" value="Galactose-binding domain-like"/>
    <property type="match status" value="1"/>
</dbReference>
<dbReference type="InterPro" id="IPR017853">
    <property type="entry name" value="GH"/>
</dbReference>
<organism evidence="8 9">
    <name type="scientific">Avibacterium volantium</name>
    <name type="common">Pasteurella volantium</name>
    <dbReference type="NCBI Taxonomy" id="762"/>
    <lineage>
        <taxon>Bacteria</taxon>
        <taxon>Pseudomonadati</taxon>
        <taxon>Pseudomonadota</taxon>
        <taxon>Gammaproteobacteria</taxon>
        <taxon>Pasteurellales</taxon>
        <taxon>Pasteurellaceae</taxon>
        <taxon>Avibacterium</taxon>
    </lineage>
</organism>
<dbReference type="Pfam" id="PF16353">
    <property type="entry name" value="LacZ_4"/>
    <property type="match status" value="1"/>
</dbReference>
<accession>A0A447SNY4</accession>
<keyword evidence="9" id="KW-1185">Reference proteome</keyword>
<name>A0A447SNY4_AVIVO</name>
<dbReference type="InterPro" id="IPR006101">
    <property type="entry name" value="Glyco_hydro_2"/>
</dbReference>
<dbReference type="Gene3D" id="2.70.98.10">
    <property type="match status" value="1"/>
</dbReference>
<dbReference type="SMART" id="SM01038">
    <property type="entry name" value="Bgal_small_N"/>
    <property type="match status" value="1"/>
</dbReference>
<dbReference type="Gene3D" id="3.20.20.80">
    <property type="entry name" value="Glycosidases"/>
    <property type="match status" value="1"/>
</dbReference>
<evidence type="ECO:0000256" key="1">
    <source>
        <dbReference type="ARBA" id="ARBA00001412"/>
    </source>
</evidence>
<dbReference type="OrthoDB" id="9758603at2"/>
<dbReference type="PROSITE" id="PS00608">
    <property type="entry name" value="GLYCOSYL_HYDROL_F2_2"/>
    <property type="match status" value="1"/>
</dbReference>